<dbReference type="OrthoDB" id="167809at2759"/>
<dbReference type="PANTHER" id="PTHR10891">
    <property type="entry name" value="EF-HAND CALCIUM-BINDING DOMAIN CONTAINING PROTEIN"/>
    <property type="match status" value="1"/>
</dbReference>
<keyword evidence="4" id="KW-1133">Transmembrane helix</keyword>
<dbReference type="EMBL" id="KK914256">
    <property type="protein sequence ID" value="KDP44255.1"/>
    <property type="molecule type" value="Genomic_DNA"/>
</dbReference>
<feature type="transmembrane region" description="Helical" evidence="4">
    <location>
        <begin position="148"/>
        <end position="166"/>
    </location>
</feature>
<feature type="transmembrane region" description="Helical" evidence="4">
    <location>
        <begin position="178"/>
        <end position="198"/>
    </location>
</feature>
<dbReference type="InterPro" id="IPR011992">
    <property type="entry name" value="EF-hand-dom_pair"/>
</dbReference>
<feature type="domain" description="EF-hand" evidence="5">
    <location>
        <begin position="1"/>
        <end position="31"/>
    </location>
</feature>
<dbReference type="Proteomes" id="UP000027138">
    <property type="component" value="Unassembled WGS sequence"/>
</dbReference>
<dbReference type="STRING" id="180498.A0A067LI53"/>
<accession>A0A067LI53</accession>
<evidence type="ECO:0000313" key="7">
    <source>
        <dbReference type="Proteomes" id="UP000027138"/>
    </source>
</evidence>
<keyword evidence="4" id="KW-0812">Transmembrane</keyword>
<dbReference type="SMART" id="SM00054">
    <property type="entry name" value="EFh"/>
    <property type="match status" value="2"/>
</dbReference>
<keyword evidence="2" id="KW-0677">Repeat</keyword>
<organism evidence="6 7">
    <name type="scientific">Jatropha curcas</name>
    <name type="common">Barbados nut</name>
    <dbReference type="NCBI Taxonomy" id="180498"/>
    <lineage>
        <taxon>Eukaryota</taxon>
        <taxon>Viridiplantae</taxon>
        <taxon>Streptophyta</taxon>
        <taxon>Embryophyta</taxon>
        <taxon>Tracheophyta</taxon>
        <taxon>Spermatophyta</taxon>
        <taxon>Magnoliopsida</taxon>
        <taxon>eudicotyledons</taxon>
        <taxon>Gunneridae</taxon>
        <taxon>Pentapetalae</taxon>
        <taxon>rosids</taxon>
        <taxon>fabids</taxon>
        <taxon>Malpighiales</taxon>
        <taxon>Euphorbiaceae</taxon>
        <taxon>Crotonoideae</taxon>
        <taxon>Jatropheae</taxon>
        <taxon>Jatropha</taxon>
    </lineage>
</organism>
<dbReference type="InterPro" id="IPR002048">
    <property type="entry name" value="EF_hand_dom"/>
</dbReference>
<name>A0A067LI53_JATCU</name>
<evidence type="ECO:0000256" key="1">
    <source>
        <dbReference type="ARBA" id="ARBA00022723"/>
    </source>
</evidence>
<dbReference type="SUPFAM" id="SSF47473">
    <property type="entry name" value="EF-hand"/>
    <property type="match status" value="1"/>
</dbReference>
<dbReference type="PROSITE" id="PS50222">
    <property type="entry name" value="EF_HAND_2"/>
    <property type="match status" value="2"/>
</dbReference>
<dbReference type="CDD" id="cd00051">
    <property type="entry name" value="EFh"/>
    <property type="match status" value="2"/>
</dbReference>
<keyword evidence="1" id="KW-0479">Metal-binding</keyword>
<protein>
    <recommendedName>
        <fullName evidence="5">EF-hand domain-containing protein</fullName>
    </recommendedName>
</protein>
<dbReference type="Gene3D" id="1.10.238.10">
    <property type="entry name" value="EF-hand"/>
    <property type="match status" value="2"/>
</dbReference>
<dbReference type="InterPro" id="IPR039647">
    <property type="entry name" value="EF_hand_pair_protein_CML-like"/>
</dbReference>
<gene>
    <name evidence="6" type="ORF">JCGZ_05722</name>
</gene>
<dbReference type="PROSITE" id="PS00018">
    <property type="entry name" value="EF_HAND_1"/>
    <property type="match status" value="2"/>
</dbReference>
<keyword evidence="3" id="KW-0106">Calcium</keyword>
<dbReference type="InterPro" id="IPR018247">
    <property type="entry name" value="EF_Hand_1_Ca_BS"/>
</dbReference>
<evidence type="ECO:0000313" key="6">
    <source>
        <dbReference type="EMBL" id="KDP44255.1"/>
    </source>
</evidence>
<dbReference type="AlphaFoldDB" id="A0A067LI53"/>
<sequence>MEKCFESFDKDGDGKLSAEELRNCLLRVGLNISIDEIKRSLNVETDSKIPIPISHILQVLKGDADGWFQEFGEEDDGDRTLLLKECFDIFDTNGDGFISGEELKKCLHSFCIPIDDGENRSFRRLQNRKIRILHLLGKKDPNCSNIKLREIFLGLTGSANVSFIAYAPKVSSSAAPPLMDVIVVVNAIAFIFLLLSFWLRNKKPAAAERITGAIGIVAAAMGFFLIMGMFLPSGRN</sequence>
<dbReference type="Pfam" id="PF13202">
    <property type="entry name" value="EF-hand_5"/>
    <property type="match status" value="2"/>
</dbReference>
<dbReference type="KEGG" id="jcu:105628281"/>
<proteinExistence type="predicted"/>
<evidence type="ECO:0000256" key="4">
    <source>
        <dbReference type="SAM" id="Phobius"/>
    </source>
</evidence>
<feature type="domain" description="EF-hand" evidence="5">
    <location>
        <begin position="78"/>
        <end position="113"/>
    </location>
</feature>
<evidence type="ECO:0000256" key="2">
    <source>
        <dbReference type="ARBA" id="ARBA00022737"/>
    </source>
</evidence>
<feature type="transmembrane region" description="Helical" evidence="4">
    <location>
        <begin position="210"/>
        <end position="231"/>
    </location>
</feature>
<keyword evidence="4" id="KW-0472">Membrane</keyword>
<keyword evidence="7" id="KW-1185">Reference proteome</keyword>
<dbReference type="GO" id="GO:0005509">
    <property type="term" value="F:calcium ion binding"/>
    <property type="evidence" value="ECO:0007669"/>
    <property type="project" value="InterPro"/>
</dbReference>
<evidence type="ECO:0000256" key="3">
    <source>
        <dbReference type="ARBA" id="ARBA00022837"/>
    </source>
</evidence>
<evidence type="ECO:0000259" key="5">
    <source>
        <dbReference type="PROSITE" id="PS50222"/>
    </source>
</evidence>
<reference evidence="6 7" key="1">
    <citation type="journal article" date="2014" name="PLoS ONE">
        <title>Global Analysis of Gene Expression Profiles in Physic Nut (Jatropha curcas L.) Seedlings Exposed to Salt Stress.</title>
        <authorList>
            <person name="Zhang L."/>
            <person name="Zhang C."/>
            <person name="Wu P."/>
            <person name="Chen Y."/>
            <person name="Li M."/>
            <person name="Jiang H."/>
            <person name="Wu G."/>
        </authorList>
    </citation>
    <scope>NUCLEOTIDE SEQUENCE [LARGE SCALE GENOMIC DNA]</scope>
    <source>
        <strain evidence="7">cv. GZQX0401</strain>
        <tissue evidence="6">Young leaves</tissue>
    </source>
</reference>